<dbReference type="GO" id="GO:0005886">
    <property type="term" value="C:plasma membrane"/>
    <property type="evidence" value="ECO:0007669"/>
    <property type="project" value="UniProtKB-SubCell"/>
</dbReference>
<dbReference type="AlphaFoldDB" id="A0A3B1ACX3"/>
<proteinExistence type="inferred from homology"/>
<dbReference type="EMBL" id="UOFV01000111">
    <property type="protein sequence ID" value="VAW97367.1"/>
    <property type="molecule type" value="Genomic_DNA"/>
</dbReference>
<keyword evidence="2" id="KW-1003">Cell membrane</keyword>
<keyword evidence="7" id="KW-0143">Chaperone</keyword>
<gene>
    <name evidence="13" type="ORF">MNBD_GAMMA19-1000</name>
</gene>
<dbReference type="InterPro" id="IPR000297">
    <property type="entry name" value="PPIase_PpiC"/>
</dbReference>
<dbReference type="InterPro" id="IPR027304">
    <property type="entry name" value="Trigger_fact/SurA_dom_sf"/>
</dbReference>
<evidence type="ECO:0000256" key="9">
    <source>
        <dbReference type="ARBA" id="ARBA00040743"/>
    </source>
</evidence>
<keyword evidence="4 11" id="KW-0812">Transmembrane</keyword>
<evidence type="ECO:0000256" key="8">
    <source>
        <dbReference type="ARBA" id="ARBA00038408"/>
    </source>
</evidence>
<dbReference type="InterPro" id="IPR046357">
    <property type="entry name" value="PPIase_dom_sf"/>
</dbReference>
<feature type="domain" description="PpiC" evidence="12">
    <location>
        <begin position="264"/>
        <end position="366"/>
    </location>
</feature>
<dbReference type="GO" id="GO:0003755">
    <property type="term" value="F:peptidyl-prolyl cis-trans isomerase activity"/>
    <property type="evidence" value="ECO:0007669"/>
    <property type="project" value="InterPro"/>
</dbReference>
<name>A0A3B1ACX3_9ZZZZ</name>
<evidence type="ECO:0000256" key="10">
    <source>
        <dbReference type="ARBA" id="ARBA00042775"/>
    </source>
</evidence>
<organism evidence="13">
    <name type="scientific">hydrothermal vent metagenome</name>
    <dbReference type="NCBI Taxonomy" id="652676"/>
    <lineage>
        <taxon>unclassified sequences</taxon>
        <taxon>metagenomes</taxon>
        <taxon>ecological metagenomes</taxon>
    </lineage>
</organism>
<evidence type="ECO:0000256" key="7">
    <source>
        <dbReference type="ARBA" id="ARBA00023186"/>
    </source>
</evidence>
<evidence type="ECO:0000256" key="3">
    <source>
        <dbReference type="ARBA" id="ARBA00022519"/>
    </source>
</evidence>
<sequence>MLSFIRDRAQGWIAWVIVGLLIIPFALWGVNEYVGNSDKLVAATVNGTDIGQREFQQAFYDQRGRMQQMLGGQYDAQLFDPQIKQRVINELVDRELLLQNADDMGFRVSDETVVAAIQSIDSFREEGAFSVSLYQQQLQTQGQSPTAFERYVKRIMTAGQLPDGLASSAFVTDAELDEVIRLEKQQRDFQYFVLKTSQFQDESLADDAAIKSYYEQHVDRFLTPEKVRVEYVELSVAALKSDEEPSEEELHEFYETNQNQFSVVGERQASHILIQLEEGADEAAVTAAREKAEDLVARLNAGESFEKLAKENSDDPGSAETGGDLGYFGRDIMEPDFEEAAFSLELNEVSEPVLTSFGYHVIKVTGIREREVKPFADVRDEILVQFQNDAAEREYFDLAEKLTNQAYEMPDSLSETADELGLELKQSPFFERHGGTGVFANPRIVAAAYSDDVLKQGFNSEPLDVGENHVLVLRLLEHQKADRRPLSEVKSQVKQSLIQEKAREAVKAAGEKALQQLEAGESVETVSKALSVDWKDAGAVTRDTKDHDTQIIKQAFRLTHPSSPDSPRYSGVVLNSGDYAVIRLNKVVDGDPTTMDVAERETLKRRLAGEQGANAQLHLISRLKADAKVIVQNDDL</sequence>
<dbReference type="Gene3D" id="1.10.4030.10">
    <property type="entry name" value="Porin chaperone SurA, peptide-binding domain"/>
    <property type="match status" value="1"/>
</dbReference>
<dbReference type="InterPro" id="IPR052029">
    <property type="entry name" value="PpiD_chaperone"/>
</dbReference>
<accession>A0A3B1ACX3</accession>
<evidence type="ECO:0000256" key="2">
    <source>
        <dbReference type="ARBA" id="ARBA00022475"/>
    </source>
</evidence>
<comment type="subcellular location">
    <subcellularLocation>
        <location evidence="1">Cell inner membrane</location>
        <topology evidence="1">Single-pass type II membrane protein</topology>
        <orientation evidence="1">Periplasmic side</orientation>
    </subcellularLocation>
</comment>
<dbReference type="InterPro" id="IPR023058">
    <property type="entry name" value="PPIase_PpiC_CS"/>
</dbReference>
<evidence type="ECO:0000256" key="5">
    <source>
        <dbReference type="ARBA" id="ARBA00022989"/>
    </source>
</evidence>
<dbReference type="PROSITE" id="PS50198">
    <property type="entry name" value="PPIC_PPIASE_2"/>
    <property type="match status" value="1"/>
</dbReference>
<feature type="transmembrane region" description="Helical" evidence="11">
    <location>
        <begin position="12"/>
        <end position="30"/>
    </location>
</feature>
<dbReference type="SUPFAM" id="SSF109998">
    <property type="entry name" value="Triger factor/SurA peptide-binding domain-like"/>
    <property type="match status" value="1"/>
</dbReference>
<dbReference type="PROSITE" id="PS01096">
    <property type="entry name" value="PPIC_PPIASE_1"/>
    <property type="match status" value="1"/>
</dbReference>
<dbReference type="Pfam" id="PF13624">
    <property type="entry name" value="SurA_N_3"/>
    <property type="match status" value="1"/>
</dbReference>
<evidence type="ECO:0000256" key="1">
    <source>
        <dbReference type="ARBA" id="ARBA00004382"/>
    </source>
</evidence>
<evidence type="ECO:0000256" key="11">
    <source>
        <dbReference type="SAM" id="Phobius"/>
    </source>
</evidence>
<evidence type="ECO:0000313" key="13">
    <source>
        <dbReference type="EMBL" id="VAW97367.1"/>
    </source>
</evidence>
<comment type="similarity">
    <text evidence="8">Belongs to the PpiD chaperone family.</text>
</comment>
<dbReference type="Gene3D" id="3.10.50.40">
    <property type="match status" value="1"/>
</dbReference>
<dbReference type="SUPFAM" id="SSF54534">
    <property type="entry name" value="FKBP-like"/>
    <property type="match status" value="1"/>
</dbReference>
<keyword evidence="5 11" id="KW-1133">Transmembrane helix</keyword>
<evidence type="ECO:0000256" key="6">
    <source>
        <dbReference type="ARBA" id="ARBA00023136"/>
    </source>
</evidence>
<dbReference type="PANTHER" id="PTHR47529:SF1">
    <property type="entry name" value="PERIPLASMIC CHAPERONE PPID"/>
    <property type="match status" value="1"/>
</dbReference>
<keyword evidence="6 11" id="KW-0472">Membrane</keyword>
<keyword evidence="13" id="KW-0413">Isomerase</keyword>
<dbReference type="PANTHER" id="PTHR47529">
    <property type="entry name" value="PEPTIDYL-PROLYL CIS-TRANS ISOMERASE D"/>
    <property type="match status" value="1"/>
</dbReference>
<protein>
    <recommendedName>
        <fullName evidence="9">Periplasmic chaperone PpiD</fullName>
    </recommendedName>
    <alternativeName>
        <fullName evidence="10">Periplasmic folding chaperone</fullName>
    </alternativeName>
</protein>
<evidence type="ECO:0000256" key="4">
    <source>
        <dbReference type="ARBA" id="ARBA00022692"/>
    </source>
</evidence>
<keyword evidence="3" id="KW-0997">Cell inner membrane</keyword>
<dbReference type="Pfam" id="PF13616">
    <property type="entry name" value="Rotamase_3"/>
    <property type="match status" value="1"/>
</dbReference>
<reference evidence="13" key="1">
    <citation type="submission" date="2018-06" db="EMBL/GenBank/DDBJ databases">
        <authorList>
            <person name="Zhirakovskaya E."/>
        </authorList>
    </citation>
    <scope>NUCLEOTIDE SEQUENCE</scope>
</reference>
<evidence type="ECO:0000259" key="12">
    <source>
        <dbReference type="PROSITE" id="PS50198"/>
    </source>
</evidence>